<protein>
    <recommendedName>
        <fullName evidence="2">Archaic Translocase of outer membrane 14 kDa subunit</fullName>
    </recommendedName>
</protein>
<dbReference type="AlphaFoldDB" id="G0V0K3"/>
<gene>
    <name evidence="1" type="ORF">TCIL3000_11_5900</name>
</gene>
<organism evidence="1">
    <name type="scientific">Trypanosoma congolense (strain IL3000)</name>
    <dbReference type="NCBI Taxonomy" id="1068625"/>
    <lineage>
        <taxon>Eukaryota</taxon>
        <taxon>Discoba</taxon>
        <taxon>Euglenozoa</taxon>
        <taxon>Kinetoplastea</taxon>
        <taxon>Metakinetoplastina</taxon>
        <taxon>Trypanosomatida</taxon>
        <taxon>Trypanosomatidae</taxon>
        <taxon>Trypanosoma</taxon>
        <taxon>Nannomonas</taxon>
    </lineage>
</organism>
<proteinExistence type="predicted"/>
<accession>G0V0K3</accession>
<sequence>MIEAYQNFIEGTCIQKVSDFVCSGISSAYTMVKEGTWAIYTTSMLVSVLVALASSHEKQIMADHLYGSDATLQQQQERSNIIESGRKHLLEEASQGVKQMVWIMPREEFLREYHERHGK</sequence>
<evidence type="ECO:0000313" key="1">
    <source>
        <dbReference type="EMBL" id="CCC95174.1"/>
    </source>
</evidence>
<evidence type="ECO:0008006" key="2">
    <source>
        <dbReference type="Google" id="ProtNLM"/>
    </source>
</evidence>
<reference evidence="1" key="1">
    <citation type="journal article" date="2012" name="Proc. Natl. Acad. Sci. U.S.A.">
        <title>Antigenic diversity is generated by distinct evolutionary mechanisms in African trypanosome species.</title>
        <authorList>
            <person name="Jackson A.P."/>
            <person name="Berry A."/>
            <person name="Aslett M."/>
            <person name="Allison H.C."/>
            <person name="Burton P."/>
            <person name="Vavrova-Anderson J."/>
            <person name="Brown R."/>
            <person name="Browne H."/>
            <person name="Corton N."/>
            <person name="Hauser H."/>
            <person name="Gamble J."/>
            <person name="Gilderthorp R."/>
            <person name="Marcello L."/>
            <person name="McQuillan J."/>
            <person name="Otto T.D."/>
            <person name="Quail M.A."/>
            <person name="Sanders M.J."/>
            <person name="van Tonder A."/>
            <person name="Ginger M.L."/>
            <person name="Field M.C."/>
            <person name="Barry J.D."/>
            <person name="Hertz-Fowler C."/>
            <person name="Berriman M."/>
        </authorList>
    </citation>
    <scope>NUCLEOTIDE SEQUENCE</scope>
    <source>
        <strain evidence="1">IL3000</strain>
    </source>
</reference>
<dbReference type="VEuPathDB" id="TriTrypDB:TcIL3000.11.5900"/>
<name>G0V0K3_TRYCI</name>
<dbReference type="EMBL" id="HE575324">
    <property type="protein sequence ID" value="CCC95174.1"/>
    <property type="molecule type" value="Genomic_DNA"/>
</dbReference>